<protein>
    <submittedName>
        <fullName evidence="2">Uncharacterized protein</fullName>
    </submittedName>
</protein>
<evidence type="ECO:0000313" key="2">
    <source>
        <dbReference type="EMBL" id="GBP85563.1"/>
    </source>
</evidence>
<keyword evidence="3" id="KW-1185">Reference proteome</keyword>
<comment type="caution">
    <text evidence="2">The sequence shown here is derived from an EMBL/GenBank/DDBJ whole genome shotgun (WGS) entry which is preliminary data.</text>
</comment>
<organism evidence="2 3">
    <name type="scientific">Eumeta variegata</name>
    <name type="common">Bagworm moth</name>
    <name type="synonym">Eumeta japonica</name>
    <dbReference type="NCBI Taxonomy" id="151549"/>
    <lineage>
        <taxon>Eukaryota</taxon>
        <taxon>Metazoa</taxon>
        <taxon>Ecdysozoa</taxon>
        <taxon>Arthropoda</taxon>
        <taxon>Hexapoda</taxon>
        <taxon>Insecta</taxon>
        <taxon>Pterygota</taxon>
        <taxon>Neoptera</taxon>
        <taxon>Endopterygota</taxon>
        <taxon>Lepidoptera</taxon>
        <taxon>Glossata</taxon>
        <taxon>Ditrysia</taxon>
        <taxon>Tineoidea</taxon>
        <taxon>Psychidae</taxon>
        <taxon>Oiketicinae</taxon>
        <taxon>Eumeta</taxon>
    </lineage>
</organism>
<sequence length="117" mass="13240">MLESSKVPPGTSINLAHQTHISDYKYQAGPHHLRCLQQRPKPRSVPVRAALRPSLRNFLRLDCNAHRSQRVRLRCKSPSANSSMRRDLEVRRNDPGEALAGPAGGRLIIRSTRRSRT</sequence>
<reference evidence="2 3" key="1">
    <citation type="journal article" date="2019" name="Commun. Biol.">
        <title>The bagworm genome reveals a unique fibroin gene that provides high tensile strength.</title>
        <authorList>
            <person name="Kono N."/>
            <person name="Nakamura H."/>
            <person name="Ohtoshi R."/>
            <person name="Tomita M."/>
            <person name="Numata K."/>
            <person name="Arakawa K."/>
        </authorList>
    </citation>
    <scope>NUCLEOTIDE SEQUENCE [LARGE SCALE GENOMIC DNA]</scope>
</reference>
<gene>
    <name evidence="2" type="ORF">EVAR_67740_1</name>
</gene>
<dbReference type="EMBL" id="BGZK01001745">
    <property type="protein sequence ID" value="GBP85563.1"/>
    <property type="molecule type" value="Genomic_DNA"/>
</dbReference>
<dbReference type="Proteomes" id="UP000299102">
    <property type="component" value="Unassembled WGS sequence"/>
</dbReference>
<accession>A0A4C1ZEJ2</accession>
<dbReference type="AlphaFoldDB" id="A0A4C1ZEJ2"/>
<proteinExistence type="predicted"/>
<name>A0A4C1ZEJ2_EUMVA</name>
<evidence type="ECO:0000313" key="3">
    <source>
        <dbReference type="Proteomes" id="UP000299102"/>
    </source>
</evidence>
<feature type="region of interest" description="Disordered" evidence="1">
    <location>
        <begin position="74"/>
        <end position="117"/>
    </location>
</feature>
<evidence type="ECO:0000256" key="1">
    <source>
        <dbReference type="SAM" id="MobiDB-lite"/>
    </source>
</evidence>
<feature type="compositionally biased region" description="Basic and acidic residues" evidence="1">
    <location>
        <begin position="84"/>
        <end position="95"/>
    </location>
</feature>